<organism evidence="1 2">
    <name type="scientific">Paramarasmius palmivorus</name>
    <dbReference type="NCBI Taxonomy" id="297713"/>
    <lineage>
        <taxon>Eukaryota</taxon>
        <taxon>Fungi</taxon>
        <taxon>Dikarya</taxon>
        <taxon>Basidiomycota</taxon>
        <taxon>Agaricomycotina</taxon>
        <taxon>Agaricomycetes</taxon>
        <taxon>Agaricomycetidae</taxon>
        <taxon>Agaricales</taxon>
        <taxon>Marasmiineae</taxon>
        <taxon>Marasmiaceae</taxon>
        <taxon>Paramarasmius</taxon>
    </lineage>
</organism>
<dbReference type="AlphaFoldDB" id="A0AAW0DE42"/>
<name>A0AAW0DE42_9AGAR</name>
<protein>
    <recommendedName>
        <fullName evidence="3">Pectate lyase superfamily protein domain-containing protein</fullName>
    </recommendedName>
</protein>
<evidence type="ECO:0008006" key="3">
    <source>
        <dbReference type="Google" id="ProtNLM"/>
    </source>
</evidence>
<accession>A0AAW0DE42</accession>
<proteinExistence type="predicted"/>
<dbReference type="EMBL" id="JAYKXP010000017">
    <property type="protein sequence ID" value="KAK7049288.1"/>
    <property type="molecule type" value="Genomic_DNA"/>
</dbReference>
<sequence>MWVGFEVATGGLTLETQTVGAEGWLHFCRGVLKIKSMTKTRPHIAIIDALVTDTPIFVRTSKPSNGSLAGSLVLNNARLINVPIAVGVLNGPTVLPGGTMTINSWGQGNVFVGSDSAGSFTQGDIPANKPSVLLDNAGRIFGKMHPQYEDYSVDQFVSVKDEGAKGDGVSDDTAALQAIFDKIVGEAWSVIAGQGPIFYDYNNPVPVVRAGEPDSEGVLEITDMLFTTIGPAPGAIVVEWNVKQPEGLNGATGILGGAAGTQLELECPSDGSNGYDHCFAAFLALHLKPSSTAYLEGSWIWLADHVLDADGISQISIYSGRGVLSESEGPVWMIGVNCTFESTSHLLLLLNSSFSIAEHHVQYQFQLDNAKNHYLGLIQTETPYFQPNPAPSAPFVTNCAFNDPDYFDGGAWALRVIESEGIIIFGAGLYSLFKHYEQTCLDTMDCQSQIVDIDDVSEVNIYSLTTLGVTYQLSVNEQGIINHNSNINGFAQTVTAWSPGGLHIDVEVGVSLEI</sequence>
<gene>
    <name evidence="1" type="ORF">VNI00_005889</name>
</gene>
<dbReference type="SUPFAM" id="SSF51126">
    <property type="entry name" value="Pectin lyase-like"/>
    <property type="match status" value="1"/>
</dbReference>
<dbReference type="InterPro" id="IPR012334">
    <property type="entry name" value="Pectin_lyas_fold"/>
</dbReference>
<evidence type="ECO:0000313" key="2">
    <source>
        <dbReference type="Proteomes" id="UP001383192"/>
    </source>
</evidence>
<dbReference type="Proteomes" id="UP001383192">
    <property type="component" value="Unassembled WGS sequence"/>
</dbReference>
<dbReference type="InterPro" id="IPR011050">
    <property type="entry name" value="Pectin_lyase_fold/virulence"/>
</dbReference>
<evidence type="ECO:0000313" key="1">
    <source>
        <dbReference type="EMBL" id="KAK7049288.1"/>
    </source>
</evidence>
<dbReference type="Gene3D" id="2.160.20.10">
    <property type="entry name" value="Single-stranded right-handed beta-helix, Pectin lyase-like"/>
    <property type="match status" value="3"/>
</dbReference>
<reference evidence="1 2" key="1">
    <citation type="submission" date="2024-01" db="EMBL/GenBank/DDBJ databases">
        <title>A draft genome for a cacao thread blight-causing isolate of Paramarasmius palmivorus.</title>
        <authorList>
            <person name="Baruah I.K."/>
            <person name="Bukari Y."/>
            <person name="Amoako-Attah I."/>
            <person name="Meinhardt L.W."/>
            <person name="Bailey B.A."/>
            <person name="Cohen S.P."/>
        </authorList>
    </citation>
    <scope>NUCLEOTIDE SEQUENCE [LARGE SCALE GENOMIC DNA]</scope>
    <source>
        <strain evidence="1 2">GH-12</strain>
    </source>
</reference>
<keyword evidence="2" id="KW-1185">Reference proteome</keyword>
<comment type="caution">
    <text evidence="1">The sequence shown here is derived from an EMBL/GenBank/DDBJ whole genome shotgun (WGS) entry which is preliminary data.</text>
</comment>